<dbReference type="GeneID" id="19190176"/>
<evidence type="ECO:0000256" key="2">
    <source>
        <dbReference type="SAM" id="MobiDB-lite"/>
    </source>
</evidence>
<accession>W9X2W1</accession>
<evidence type="ECO:0000256" key="1">
    <source>
        <dbReference type="ARBA" id="ARBA00093634"/>
    </source>
</evidence>
<feature type="region of interest" description="Disordered" evidence="2">
    <location>
        <begin position="262"/>
        <end position="335"/>
    </location>
</feature>
<dbReference type="PANTHER" id="PTHR31996">
    <property type="entry name" value="COILED-COIL DOMAIN-CONTAINING PROTEIN 115"/>
    <property type="match status" value="1"/>
</dbReference>
<name>W9X2W1_9EURO</name>
<organism evidence="3 4">
    <name type="scientific">Cladophialophora psammophila CBS 110553</name>
    <dbReference type="NCBI Taxonomy" id="1182543"/>
    <lineage>
        <taxon>Eukaryota</taxon>
        <taxon>Fungi</taxon>
        <taxon>Dikarya</taxon>
        <taxon>Ascomycota</taxon>
        <taxon>Pezizomycotina</taxon>
        <taxon>Eurotiomycetes</taxon>
        <taxon>Chaetothyriomycetidae</taxon>
        <taxon>Chaetothyriales</taxon>
        <taxon>Herpotrichiellaceae</taxon>
        <taxon>Cladophialophora</taxon>
    </lineage>
</organism>
<comment type="caution">
    <text evidence="3">The sequence shown here is derived from an EMBL/GenBank/DDBJ whole genome shotgun (WGS) entry which is preliminary data.</text>
</comment>
<dbReference type="eggNOG" id="ENOG502S6WS">
    <property type="taxonomic scope" value="Eukaryota"/>
</dbReference>
<feature type="compositionally biased region" description="Polar residues" evidence="2">
    <location>
        <begin position="165"/>
        <end position="175"/>
    </location>
</feature>
<feature type="compositionally biased region" description="Basic and acidic residues" evidence="2">
    <location>
        <begin position="325"/>
        <end position="335"/>
    </location>
</feature>
<keyword evidence="4" id="KW-1185">Reference proteome</keyword>
<dbReference type="Proteomes" id="UP000019471">
    <property type="component" value="Unassembled WGS sequence"/>
</dbReference>
<dbReference type="GO" id="GO:0051082">
    <property type="term" value="F:unfolded protein binding"/>
    <property type="evidence" value="ECO:0007669"/>
    <property type="project" value="TreeGrafter"/>
</dbReference>
<protein>
    <recommendedName>
        <fullName evidence="1">Vacuolar ATPase assembly protein VMA22</fullName>
    </recommendedName>
</protein>
<feature type="region of interest" description="Disordered" evidence="2">
    <location>
        <begin position="135"/>
        <end position="175"/>
    </location>
</feature>
<gene>
    <name evidence="3" type="ORF">A1O5_05458</name>
</gene>
<dbReference type="Pfam" id="PF21730">
    <property type="entry name" value="Vma22_CCDC115"/>
    <property type="match status" value="1"/>
</dbReference>
<sequence>MPSQLPSRPSSRSNSPNGSSSTSQPEAVEAERPDRETQDDEPQHQPKEEEEEGPSKELLSDRLDALLISYLTILDTYTSLRAQLSKDLSAGFFSLAQANRNANSTLGVGRRYGEEGFDERMKAGRVVRIKEEAENGGLGESCENEDEKDDYAGSEIKKGSKTPEETTTSQWNGKDTETNISLYHVSVSPSSSPNTSKDPLKWFGILIPPALRTCQTHFATAISSTAPDALNAASAMRDLEEQIWAIRRQLGIIRNYDDNVSADEFDKSKNDGGVETDTTSSKTEGDQDLEISLSTNTLSSSRSQMSQAKKSSSLSSTSPPTKLPYEPRSRVLKLD</sequence>
<dbReference type="OrthoDB" id="408631at2759"/>
<dbReference type="HOGENOM" id="CLU_057721_3_0_1"/>
<feature type="compositionally biased region" description="Low complexity" evidence="2">
    <location>
        <begin position="292"/>
        <end position="324"/>
    </location>
</feature>
<evidence type="ECO:0000313" key="3">
    <source>
        <dbReference type="EMBL" id="EXJ71650.1"/>
    </source>
</evidence>
<dbReference type="GO" id="GO:1990871">
    <property type="term" value="C:Vma12-Vma22 assembly complex"/>
    <property type="evidence" value="ECO:0007669"/>
    <property type="project" value="TreeGrafter"/>
</dbReference>
<dbReference type="EMBL" id="AMGX01000007">
    <property type="protein sequence ID" value="EXJ71650.1"/>
    <property type="molecule type" value="Genomic_DNA"/>
</dbReference>
<dbReference type="STRING" id="1182543.W9X2W1"/>
<proteinExistence type="predicted"/>
<feature type="compositionally biased region" description="Basic and acidic residues" evidence="2">
    <location>
        <begin position="155"/>
        <end position="164"/>
    </location>
</feature>
<dbReference type="GO" id="GO:0070072">
    <property type="term" value="P:vacuolar proton-transporting V-type ATPase complex assembly"/>
    <property type="evidence" value="ECO:0007669"/>
    <property type="project" value="InterPro"/>
</dbReference>
<feature type="compositionally biased region" description="Low complexity" evidence="2">
    <location>
        <begin position="1"/>
        <end position="25"/>
    </location>
</feature>
<dbReference type="AlphaFoldDB" id="W9X2W1"/>
<feature type="region of interest" description="Disordered" evidence="2">
    <location>
        <begin position="1"/>
        <end position="57"/>
    </location>
</feature>
<evidence type="ECO:0000313" key="4">
    <source>
        <dbReference type="Proteomes" id="UP000019471"/>
    </source>
</evidence>
<dbReference type="PANTHER" id="PTHR31996:SF2">
    <property type="entry name" value="COILED-COIL DOMAIN-CONTAINING PROTEIN 115"/>
    <property type="match status" value="1"/>
</dbReference>
<dbReference type="InterPro" id="IPR040357">
    <property type="entry name" value="Vma22/CCDC115"/>
</dbReference>
<feature type="compositionally biased region" description="Basic and acidic residues" evidence="2">
    <location>
        <begin position="29"/>
        <end position="57"/>
    </location>
</feature>
<dbReference type="RefSeq" id="XP_007744249.1">
    <property type="nucleotide sequence ID" value="XM_007746059.1"/>
</dbReference>
<reference evidence="3 4" key="1">
    <citation type="submission" date="2013-03" db="EMBL/GenBank/DDBJ databases">
        <title>The Genome Sequence of Cladophialophora psammophila CBS 110553.</title>
        <authorList>
            <consortium name="The Broad Institute Genomics Platform"/>
            <person name="Cuomo C."/>
            <person name="de Hoog S."/>
            <person name="Gorbushina A."/>
            <person name="Walker B."/>
            <person name="Young S.K."/>
            <person name="Zeng Q."/>
            <person name="Gargeya S."/>
            <person name="Fitzgerald M."/>
            <person name="Haas B."/>
            <person name="Abouelleil A."/>
            <person name="Allen A.W."/>
            <person name="Alvarado L."/>
            <person name="Arachchi H.M."/>
            <person name="Berlin A.M."/>
            <person name="Chapman S.B."/>
            <person name="Gainer-Dewar J."/>
            <person name="Goldberg J."/>
            <person name="Griggs A."/>
            <person name="Gujja S."/>
            <person name="Hansen M."/>
            <person name="Howarth C."/>
            <person name="Imamovic A."/>
            <person name="Ireland A."/>
            <person name="Larimer J."/>
            <person name="McCowan C."/>
            <person name="Murphy C."/>
            <person name="Pearson M."/>
            <person name="Poon T.W."/>
            <person name="Priest M."/>
            <person name="Roberts A."/>
            <person name="Saif S."/>
            <person name="Shea T."/>
            <person name="Sisk P."/>
            <person name="Sykes S."/>
            <person name="Wortman J."/>
            <person name="Nusbaum C."/>
            <person name="Birren B."/>
        </authorList>
    </citation>
    <scope>NUCLEOTIDE SEQUENCE [LARGE SCALE GENOMIC DNA]</scope>
    <source>
        <strain evidence="3 4">CBS 110553</strain>
    </source>
</reference>